<proteinExistence type="predicted"/>
<evidence type="ECO:0000313" key="2">
    <source>
        <dbReference type="EMBL" id="CCI69397.1"/>
    </source>
</evidence>
<reference evidence="2" key="1">
    <citation type="journal article" date="2012" name="Curr. Biol.">
        <title>Mitogenomic phylogenetic analysis supports continental-scale vicariance in subterranean thalassoid crustaceans.</title>
        <authorList>
            <person name="Bauza-Ribot M.M."/>
            <person name="Juan C."/>
            <person name="Nardi F."/>
            <person name="Oromi P."/>
            <person name="Pons J."/>
            <person name="Jaume D."/>
        </authorList>
    </citation>
    <scope>NUCLEOTIDE SEQUENCE</scope>
    <source>
        <strain evidence="2">Tafraut</strain>
    </source>
</reference>
<keyword evidence="2" id="KW-0496">Mitochondrion</keyword>
<keyword evidence="1" id="KW-0812">Transmembrane</keyword>
<reference evidence="2" key="2">
    <citation type="submission" date="2012-06" db="EMBL/GenBank/DDBJ databases">
        <authorList>
            <person name="Fan L."/>
        </authorList>
    </citation>
    <scope>NUCLEOTIDE SEQUENCE</scope>
    <source>
        <strain evidence="2">Tafraut</strain>
    </source>
</reference>
<evidence type="ECO:0000256" key="1">
    <source>
        <dbReference type="SAM" id="Phobius"/>
    </source>
</evidence>
<keyword evidence="1" id="KW-1133">Transmembrane helix</keyword>
<sequence>MPQMAPSLWLLIYLFMVMMIIMLMSNLFFHGRCYNQVDQPLKINKFMKFQWQ</sequence>
<organism evidence="2">
    <name type="scientific">Longipodacrangonyx sp. 1 MDMBR-2012</name>
    <dbReference type="NCBI Taxonomy" id="1200665"/>
    <lineage>
        <taxon>Eukaryota</taxon>
        <taxon>Metazoa</taxon>
        <taxon>Ecdysozoa</taxon>
        <taxon>Arthropoda</taxon>
        <taxon>Crustacea</taxon>
        <taxon>Multicrustacea</taxon>
        <taxon>Malacostraca</taxon>
        <taxon>Eumalacostraca</taxon>
        <taxon>Peracarida</taxon>
        <taxon>Amphipoda</taxon>
        <taxon>Senticaudata</taxon>
        <taxon>Hadziida</taxon>
        <taxon>Hadzioidea</taxon>
        <taxon>Metacrangonyctidae</taxon>
        <taxon>Longipodacrangonyx</taxon>
    </lineage>
</organism>
<dbReference type="EMBL" id="HE860496">
    <property type="protein sequence ID" value="CCI69397.1"/>
    <property type="molecule type" value="Genomic_DNA"/>
</dbReference>
<name>K7ZVN2_9CRUS</name>
<feature type="transmembrane region" description="Helical" evidence="1">
    <location>
        <begin position="6"/>
        <end position="29"/>
    </location>
</feature>
<gene>
    <name evidence="2" type="primary">atp8</name>
</gene>
<keyword evidence="1" id="KW-0472">Membrane</keyword>
<accession>K7ZVN2</accession>
<protein>
    <submittedName>
        <fullName evidence="2">ATP synthase F0 subunit 8</fullName>
    </submittedName>
</protein>
<geneLocation type="mitochondrion" evidence="2"/>
<dbReference type="AlphaFoldDB" id="K7ZVN2"/>